<evidence type="ECO:0000259" key="8">
    <source>
        <dbReference type="SMART" id="SM00904"/>
    </source>
</evidence>
<comment type="catalytic activity">
    <reaction evidence="7">
        <text>riboflavin + ATP = FMN + ADP + H(+)</text>
        <dbReference type="Rhea" id="RHEA:14357"/>
        <dbReference type="ChEBI" id="CHEBI:15378"/>
        <dbReference type="ChEBI" id="CHEBI:30616"/>
        <dbReference type="ChEBI" id="CHEBI:57986"/>
        <dbReference type="ChEBI" id="CHEBI:58210"/>
        <dbReference type="ChEBI" id="CHEBI:456216"/>
        <dbReference type="EC" id="2.7.1.26"/>
    </reaction>
</comment>
<dbReference type="Proteomes" id="UP000521922">
    <property type="component" value="Unassembled WGS sequence"/>
</dbReference>
<evidence type="ECO:0000313" key="10">
    <source>
        <dbReference type="Proteomes" id="UP000521922"/>
    </source>
</evidence>
<dbReference type="Pfam" id="PF01687">
    <property type="entry name" value="Flavokinase"/>
    <property type="match status" value="1"/>
</dbReference>
<name>A0A7Y9AUL9_9ACTN</name>
<evidence type="ECO:0000256" key="4">
    <source>
        <dbReference type="ARBA" id="ARBA00022679"/>
    </source>
</evidence>
<keyword evidence="2" id="KW-0285">Flavoprotein</keyword>
<evidence type="ECO:0000256" key="2">
    <source>
        <dbReference type="ARBA" id="ARBA00022630"/>
    </source>
</evidence>
<dbReference type="SUPFAM" id="SSF82114">
    <property type="entry name" value="Riboflavin kinase-like"/>
    <property type="match status" value="1"/>
</dbReference>
<dbReference type="Gene3D" id="2.40.30.30">
    <property type="entry name" value="Riboflavin kinase-like"/>
    <property type="match status" value="1"/>
</dbReference>
<keyword evidence="6" id="KW-0067">ATP-binding</keyword>
<dbReference type="InterPro" id="IPR023465">
    <property type="entry name" value="Riboflavin_kinase_dom_sf"/>
</dbReference>
<evidence type="ECO:0000256" key="5">
    <source>
        <dbReference type="ARBA" id="ARBA00022741"/>
    </source>
</evidence>
<dbReference type="GO" id="GO:0005524">
    <property type="term" value="F:ATP binding"/>
    <property type="evidence" value="ECO:0007669"/>
    <property type="project" value="UniProtKB-KW"/>
</dbReference>
<organism evidence="9 10">
    <name type="scientific">Kineococcus aurantiacus</name>
    <dbReference type="NCBI Taxonomy" id="37633"/>
    <lineage>
        <taxon>Bacteria</taxon>
        <taxon>Bacillati</taxon>
        <taxon>Actinomycetota</taxon>
        <taxon>Actinomycetes</taxon>
        <taxon>Kineosporiales</taxon>
        <taxon>Kineosporiaceae</taxon>
        <taxon>Kineococcus</taxon>
    </lineage>
</organism>
<dbReference type="EC" id="2.7.1.26" evidence="1"/>
<evidence type="ECO:0000256" key="1">
    <source>
        <dbReference type="ARBA" id="ARBA00012105"/>
    </source>
</evidence>
<gene>
    <name evidence="9" type="ORF">BJ968_001284</name>
</gene>
<evidence type="ECO:0000313" key="9">
    <source>
        <dbReference type="EMBL" id="NYD21744.1"/>
    </source>
</evidence>
<dbReference type="InterPro" id="IPR015865">
    <property type="entry name" value="Riboflavin_kinase_bac/euk"/>
</dbReference>
<dbReference type="GO" id="GO:0008531">
    <property type="term" value="F:riboflavin kinase activity"/>
    <property type="evidence" value="ECO:0007669"/>
    <property type="project" value="UniProtKB-EC"/>
</dbReference>
<feature type="domain" description="Riboflavin kinase" evidence="8">
    <location>
        <begin position="7"/>
        <end position="136"/>
    </location>
</feature>
<proteinExistence type="predicted"/>
<dbReference type="PANTHER" id="PTHR22749">
    <property type="entry name" value="RIBOFLAVIN KINASE/FMN ADENYLYLTRANSFERASE"/>
    <property type="match status" value="1"/>
</dbReference>
<dbReference type="PANTHER" id="PTHR22749:SF6">
    <property type="entry name" value="RIBOFLAVIN KINASE"/>
    <property type="match status" value="1"/>
</dbReference>
<evidence type="ECO:0000256" key="3">
    <source>
        <dbReference type="ARBA" id="ARBA00022643"/>
    </source>
</evidence>
<comment type="caution">
    <text evidence="9">The sequence shown here is derived from an EMBL/GenBank/DDBJ whole genome shotgun (WGS) entry which is preliminary data.</text>
</comment>
<dbReference type="AlphaFoldDB" id="A0A7Y9AUL9"/>
<dbReference type="SMART" id="SM00904">
    <property type="entry name" value="Flavokinase"/>
    <property type="match status" value="1"/>
</dbReference>
<dbReference type="GO" id="GO:0009398">
    <property type="term" value="P:FMN biosynthetic process"/>
    <property type="evidence" value="ECO:0007669"/>
    <property type="project" value="TreeGrafter"/>
</dbReference>
<keyword evidence="3" id="KW-0288">FMN</keyword>
<keyword evidence="5" id="KW-0547">Nucleotide-binding</keyword>
<dbReference type="GO" id="GO:0009231">
    <property type="term" value="P:riboflavin biosynthetic process"/>
    <property type="evidence" value="ECO:0007669"/>
    <property type="project" value="InterPro"/>
</dbReference>
<keyword evidence="4" id="KW-0808">Transferase</keyword>
<protein>
    <recommendedName>
        <fullName evidence="1">riboflavin kinase</fullName>
        <ecNumber evidence="1">2.7.1.26</ecNumber>
    </recommendedName>
</protein>
<dbReference type="RefSeq" id="WP_218884866.1">
    <property type="nucleotide sequence ID" value="NZ_BAAAGN010000005.1"/>
</dbReference>
<accession>A0A7Y9AUL9</accession>
<keyword evidence="10" id="KW-1185">Reference proteome</keyword>
<evidence type="ECO:0000256" key="6">
    <source>
        <dbReference type="ARBA" id="ARBA00022840"/>
    </source>
</evidence>
<dbReference type="InterPro" id="IPR023468">
    <property type="entry name" value="Riboflavin_kinase"/>
</dbReference>
<dbReference type="EMBL" id="JACCBB010000001">
    <property type="protein sequence ID" value="NYD21744.1"/>
    <property type="molecule type" value="Genomic_DNA"/>
</dbReference>
<evidence type="ECO:0000256" key="7">
    <source>
        <dbReference type="ARBA" id="ARBA00047880"/>
    </source>
</evidence>
<sequence length="223" mass="24545">MDEHGPALPLEVTGVVERGDERGRTLGFPTANLSLPADVDPARDPSDGVWAGVVQVHGDEDVFVAAVSIGTRPTFYRRDGVRLLEAHLLDFSGDLYGRRVSVHLFRRLRSQRRFDGPVELVTQLEVDVRAVRAWAREQQLRGKRKVAPGARTVRRQGLAQRLVDRAERRSAAVAAEVAAVLAAGGTPEHEHVARATGIPVEYLRWRYPDLTVLHGDATAERAG</sequence>
<reference evidence="9 10" key="1">
    <citation type="submission" date="2020-07" db="EMBL/GenBank/DDBJ databases">
        <title>Sequencing the genomes of 1000 actinobacteria strains.</title>
        <authorList>
            <person name="Klenk H.-P."/>
        </authorList>
    </citation>
    <scope>NUCLEOTIDE SEQUENCE [LARGE SCALE GENOMIC DNA]</scope>
    <source>
        <strain evidence="9 10">DSM 7487</strain>
    </source>
</reference>